<sequence length="435" mass="47199">MAYFSCTVGAGFASGQEMLQYYAAFGWWGVAGAVIALVLMPIAATIAMQYGSYFQATSHDRVFSSVTSKLMAKFVDYSIVFTQFCIAFVMLSGAGANLNQQWGLPNWVGASLMAAFVIGCAYLNVQKVTRILSAITPFVVAVMVAAIVYSFLNMPADLGANAEFAQANIESSLPNWWVSTFNYVGIALMTSISMSIIMGGDVLDVKAAGRGGLFGGLLFGVLLVLLVASMILNVEQVYDSPLPTLAIIQEMSPLLATISAVLIYLMIFSTALGNFYSLGLRVSSRRPKMFRPALFIIVAVGFVLSFVDFATLVGTVFPIMGYVALVMIAVLLITWFGRGRNIVEEEARRRDRIRALVLNKVNPRKPFAAEEETALSDAITDSNLHPAELREAVAAELNEELSSDWDEVSPESVTSGSSVKFKVETEPEVPQDKKH</sequence>
<dbReference type="KEGG" id="ccj:UL81_04130"/>
<dbReference type="InterPro" id="IPR038728">
    <property type="entry name" value="YkvI-like"/>
</dbReference>
<dbReference type="PANTHER" id="PTHR37814">
    <property type="entry name" value="CONSERVED MEMBRANE PROTEIN"/>
    <property type="match status" value="1"/>
</dbReference>
<feature type="region of interest" description="Disordered" evidence="1">
    <location>
        <begin position="400"/>
        <end position="435"/>
    </location>
</feature>
<feature type="transmembrane region" description="Helical" evidence="2">
    <location>
        <begin position="292"/>
        <end position="313"/>
    </location>
</feature>
<dbReference type="RefSeq" id="WP_046453287.1">
    <property type="nucleotide sequence ID" value="NZ_CP011311.1"/>
</dbReference>
<evidence type="ECO:0000313" key="4">
    <source>
        <dbReference type="Proteomes" id="UP000033566"/>
    </source>
</evidence>
<feature type="transmembrane region" description="Helical" evidence="2">
    <location>
        <begin position="181"/>
        <end position="200"/>
    </location>
</feature>
<keyword evidence="2" id="KW-0812">Transmembrane</keyword>
<dbReference type="PATRIC" id="fig|161896.4.peg.812"/>
<feature type="transmembrane region" description="Helical" evidence="2">
    <location>
        <begin position="107"/>
        <end position="125"/>
    </location>
</feature>
<keyword evidence="2" id="KW-0472">Membrane</keyword>
<dbReference type="OrthoDB" id="4424890at2"/>
<feature type="transmembrane region" description="Helical" evidence="2">
    <location>
        <begin position="132"/>
        <end position="152"/>
    </location>
</feature>
<dbReference type="EMBL" id="CP011311">
    <property type="protein sequence ID" value="AKE38801.1"/>
    <property type="molecule type" value="Genomic_DNA"/>
</dbReference>
<dbReference type="PANTHER" id="PTHR37814:SF1">
    <property type="entry name" value="MEMBRANE PROTEIN"/>
    <property type="match status" value="1"/>
</dbReference>
<protein>
    <submittedName>
        <fullName evidence="3">Putative membrane protein</fullName>
    </submittedName>
</protein>
<feature type="compositionally biased region" description="Basic and acidic residues" evidence="1">
    <location>
        <begin position="421"/>
        <end position="435"/>
    </location>
</feature>
<evidence type="ECO:0000256" key="1">
    <source>
        <dbReference type="SAM" id="MobiDB-lite"/>
    </source>
</evidence>
<proteinExistence type="predicted"/>
<evidence type="ECO:0000313" key="3">
    <source>
        <dbReference type="EMBL" id="AKE38801.1"/>
    </source>
</evidence>
<feature type="compositionally biased region" description="Acidic residues" evidence="1">
    <location>
        <begin position="400"/>
        <end position="409"/>
    </location>
</feature>
<reference evidence="3 4" key="1">
    <citation type="journal article" date="2015" name="Genome Announc.">
        <title>Complete Genome Sequence of Corynebacterium camporealensis DSM 44610, Isolated from the Milk of a Manchega Sheep with Subclinical Mastitis.</title>
        <authorList>
            <person name="Ruckert C."/>
            <person name="Albersmeier A."/>
            <person name="Winkler A."/>
            <person name="Tauch A."/>
        </authorList>
    </citation>
    <scope>NUCLEOTIDE SEQUENCE [LARGE SCALE GENOMIC DNA]</scope>
    <source>
        <strain evidence="3 4">DSM 44610</strain>
    </source>
</reference>
<feature type="transmembrane region" description="Helical" evidence="2">
    <location>
        <begin position="319"/>
        <end position="337"/>
    </location>
</feature>
<dbReference type="HOGENOM" id="CLU_043930_1_0_11"/>
<dbReference type="Proteomes" id="UP000033566">
    <property type="component" value="Chromosome"/>
</dbReference>
<keyword evidence="2" id="KW-1133">Transmembrane helix</keyword>
<organism evidence="3 4">
    <name type="scientific">Corynebacterium camporealensis</name>
    <dbReference type="NCBI Taxonomy" id="161896"/>
    <lineage>
        <taxon>Bacteria</taxon>
        <taxon>Bacillati</taxon>
        <taxon>Actinomycetota</taxon>
        <taxon>Actinomycetes</taxon>
        <taxon>Mycobacteriales</taxon>
        <taxon>Corynebacteriaceae</taxon>
        <taxon>Corynebacterium</taxon>
    </lineage>
</organism>
<feature type="transmembrane region" description="Helical" evidence="2">
    <location>
        <begin position="74"/>
        <end position="95"/>
    </location>
</feature>
<accession>A0A0F6TAR2</accession>
<dbReference type="STRING" id="161896.UL81_04130"/>
<feature type="transmembrane region" description="Helical" evidence="2">
    <location>
        <begin position="254"/>
        <end position="280"/>
    </location>
</feature>
<feature type="transmembrane region" description="Helical" evidence="2">
    <location>
        <begin position="25"/>
        <end position="53"/>
    </location>
</feature>
<name>A0A0F6TAR2_9CORY</name>
<gene>
    <name evidence="3" type="ORF">UL81_04130</name>
</gene>
<feature type="transmembrane region" description="Helical" evidence="2">
    <location>
        <begin position="212"/>
        <end position="234"/>
    </location>
</feature>
<evidence type="ECO:0000256" key="2">
    <source>
        <dbReference type="SAM" id="Phobius"/>
    </source>
</evidence>
<keyword evidence="4" id="KW-1185">Reference proteome</keyword>
<dbReference type="AlphaFoldDB" id="A0A0F6TAR2"/>